<sequence>PVRPMADENARQSVRWPTKMRASPSDGRRFRPYGRS</sequence>
<organism evidence="2 3">
    <name type="scientific">Microthlaspi erraticum</name>
    <dbReference type="NCBI Taxonomy" id="1685480"/>
    <lineage>
        <taxon>Eukaryota</taxon>
        <taxon>Viridiplantae</taxon>
        <taxon>Streptophyta</taxon>
        <taxon>Embryophyta</taxon>
        <taxon>Tracheophyta</taxon>
        <taxon>Spermatophyta</taxon>
        <taxon>Magnoliopsida</taxon>
        <taxon>eudicotyledons</taxon>
        <taxon>Gunneridae</taxon>
        <taxon>Pentapetalae</taxon>
        <taxon>rosids</taxon>
        <taxon>malvids</taxon>
        <taxon>Brassicales</taxon>
        <taxon>Brassicaceae</taxon>
        <taxon>Coluteocarpeae</taxon>
        <taxon>Microthlaspi</taxon>
    </lineage>
</organism>
<protein>
    <submittedName>
        <fullName evidence="2">Uncharacterized protein</fullName>
    </submittedName>
</protein>
<dbReference type="AlphaFoldDB" id="A0A6D2HPS0"/>
<feature type="non-terminal residue" evidence="2">
    <location>
        <position position="1"/>
    </location>
</feature>
<feature type="region of interest" description="Disordered" evidence="1">
    <location>
        <begin position="1"/>
        <end position="36"/>
    </location>
</feature>
<reference evidence="2" key="1">
    <citation type="submission" date="2020-01" db="EMBL/GenBank/DDBJ databases">
        <authorList>
            <person name="Mishra B."/>
        </authorList>
    </citation>
    <scope>NUCLEOTIDE SEQUENCE [LARGE SCALE GENOMIC DNA]</scope>
</reference>
<dbReference type="Proteomes" id="UP000467841">
    <property type="component" value="Unassembled WGS sequence"/>
</dbReference>
<keyword evidence="3" id="KW-1185">Reference proteome</keyword>
<accession>A0A6D2HPS0</accession>
<dbReference type="EMBL" id="CACVBM020000409">
    <property type="protein sequence ID" value="CAA7018650.1"/>
    <property type="molecule type" value="Genomic_DNA"/>
</dbReference>
<feature type="compositionally biased region" description="Basic and acidic residues" evidence="1">
    <location>
        <begin position="1"/>
        <end position="10"/>
    </location>
</feature>
<evidence type="ECO:0000313" key="2">
    <source>
        <dbReference type="EMBL" id="CAA7018650.1"/>
    </source>
</evidence>
<gene>
    <name evidence="2" type="ORF">MERR_LOCUS5885</name>
</gene>
<name>A0A6D2HPS0_9BRAS</name>
<proteinExistence type="predicted"/>
<evidence type="ECO:0000313" key="3">
    <source>
        <dbReference type="Proteomes" id="UP000467841"/>
    </source>
</evidence>
<evidence type="ECO:0000256" key="1">
    <source>
        <dbReference type="SAM" id="MobiDB-lite"/>
    </source>
</evidence>
<comment type="caution">
    <text evidence="2">The sequence shown here is derived from an EMBL/GenBank/DDBJ whole genome shotgun (WGS) entry which is preliminary data.</text>
</comment>